<organism evidence="3 4">
    <name type="scientific">Natronosporangium hydrolyticum</name>
    <dbReference type="NCBI Taxonomy" id="2811111"/>
    <lineage>
        <taxon>Bacteria</taxon>
        <taxon>Bacillati</taxon>
        <taxon>Actinomycetota</taxon>
        <taxon>Actinomycetes</taxon>
        <taxon>Micromonosporales</taxon>
        <taxon>Micromonosporaceae</taxon>
        <taxon>Natronosporangium</taxon>
    </lineage>
</organism>
<evidence type="ECO:0000256" key="1">
    <source>
        <dbReference type="ARBA" id="ARBA00009199"/>
    </source>
</evidence>
<dbReference type="PANTHER" id="PTHR11895:SF7">
    <property type="entry name" value="GLUTAMYL-TRNA(GLN) AMIDOTRANSFERASE SUBUNIT A, MITOCHONDRIAL"/>
    <property type="match status" value="1"/>
</dbReference>
<evidence type="ECO:0000313" key="3">
    <source>
        <dbReference type="EMBL" id="QSB13955.1"/>
    </source>
</evidence>
<dbReference type="SUPFAM" id="SSF75304">
    <property type="entry name" value="Amidase signature (AS) enzymes"/>
    <property type="match status" value="1"/>
</dbReference>
<dbReference type="GO" id="GO:0003824">
    <property type="term" value="F:catalytic activity"/>
    <property type="evidence" value="ECO:0007669"/>
    <property type="project" value="InterPro"/>
</dbReference>
<gene>
    <name evidence="3" type="ORF">JQS43_20780</name>
</gene>
<dbReference type="KEGG" id="nhy:JQS43_20780"/>
<dbReference type="Gene3D" id="3.90.1300.10">
    <property type="entry name" value="Amidase signature (AS) domain"/>
    <property type="match status" value="1"/>
</dbReference>
<protein>
    <submittedName>
        <fullName evidence="3">Amidase</fullName>
    </submittedName>
</protein>
<sequence>MSWVGASAKEIARAVRRGDVSATQVVADHLDYARTKDAYNAFRLLREAEAVGEAEQVDEQEDLAGASLAGVPVAVKENTPVAGVPTWRGSAVARGPVAETDHEVVRRLRGAGAVVIGTTRMPELGLWGTTDDPSVITRNPWDPERTPGGSSGGSGAAVAAGLVPIAHGTDGLGSVRIPAACCGLVGLKPGRGVVPSRLGADSWFGLTEHGILATTVADAAAGFAVIAGQRPGKLVEPARLRVAVATRSPVSGVRLDAPNRAAVTAAARMLLAAGHDAVRAAPTYPTWLGFRGMATWTAAAYREATTADLDISALQPRTRRKIAMGRWAWQRGYVRERDRDRWRELALDFFQGFDLMLAPALAGPPPPALFWSRRSYQSNLAANLRYSPYAAPWNIAGLPALVVPVGQRPDGLPAAVQLVGRPGSERLLLAAAGQFEQATPWPRHATIAGA</sequence>
<accession>A0A895YCL3</accession>
<dbReference type="PANTHER" id="PTHR11895">
    <property type="entry name" value="TRANSAMIDASE"/>
    <property type="match status" value="1"/>
</dbReference>
<evidence type="ECO:0000259" key="2">
    <source>
        <dbReference type="Pfam" id="PF01425"/>
    </source>
</evidence>
<dbReference type="Pfam" id="PF01425">
    <property type="entry name" value="Amidase"/>
    <property type="match status" value="1"/>
</dbReference>
<feature type="domain" description="Amidase" evidence="2">
    <location>
        <begin position="32"/>
        <end position="429"/>
    </location>
</feature>
<reference evidence="3" key="1">
    <citation type="submission" date="2021-02" db="EMBL/GenBank/DDBJ databases">
        <title>Natrosporangium hydrolyticum gen. nov., sp. nov, a haloalkaliphilic actinobacterium from a soda solonchak soil.</title>
        <authorList>
            <person name="Sorokin D.Y."/>
            <person name="Khijniak T.V."/>
            <person name="Zakharycheva A.P."/>
            <person name="Boueva O.V."/>
            <person name="Ariskina E.V."/>
            <person name="Hahnke R.L."/>
            <person name="Bunk B."/>
            <person name="Sproer C."/>
            <person name="Schumann P."/>
            <person name="Evtushenko L.I."/>
            <person name="Kublanov I.V."/>
        </authorList>
    </citation>
    <scope>NUCLEOTIDE SEQUENCE</scope>
    <source>
        <strain evidence="3">DSM 106523</strain>
    </source>
</reference>
<dbReference type="InterPro" id="IPR000120">
    <property type="entry name" value="Amidase"/>
</dbReference>
<dbReference type="RefSeq" id="WP_239676069.1">
    <property type="nucleotide sequence ID" value="NZ_CP070499.1"/>
</dbReference>
<dbReference type="AlphaFoldDB" id="A0A895YCL3"/>
<dbReference type="EMBL" id="CP070499">
    <property type="protein sequence ID" value="QSB13955.1"/>
    <property type="molecule type" value="Genomic_DNA"/>
</dbReference>
<comment type="similarity">
    <text evidence="1">Belongs to the amidase family.</text>
</comment>
<keyword evidence="4" id="KW-1185">Reference proteome</keyword>
<dbReference type="Proteomes" id="UP000662857">
    <property type="component" value="Chromosome"/>
</dbReference>
<name>A0A895YCL3_9ACTN</name>
<proteinExistence type="inferred from homology"/>
<evidence type="ECO:0000313" key="4">
    <source>
        <dbReference type="Proteomes" id="UP000662857"/>
    </source>
</evidence>
<dbReference type="InterPro" id="IPR023631">
    <property type="entry name" value="Amidase_dom"/>
</dbReference>
<dbReference type="InterPro" id="IPR036928">
    <property type="entry name" value="AS_sf"/>
</dbReference>